<sequence length="336" mass="37566">MSLSLALLRRLGQKHLASSQLIDYFTAGTCRRRAQSSSWPLRVKKPPPTTKLRRSAPLGPGPVTSPFFSLDFALFLDRRPDWRIPLGGISPPSAPIPPSFLYDSNTLDVTCELLIFWRAARERREEYKAHFKEHQEENAKRVRRISQLRGDHNTTNFLYDSAYGTGAASRQSLQDTTQPAYAPQMLRRTGGRPFSMIHDSYDPAPPREYGSTSTGYESLEGSTVSNFDARRSMSVTPTAGPLGSHPLGPLPGTTYAAEPPTYEQIAVSMPVTRQRPRPISLPATMHRSTSRIPGMVDDWWQSSSLTPDHEYGEHVQVLNLGQRGDDRELRMTAMVA</sequence>
<dbReference type="EMBL" id="ML996081">
    <property type="protein sequence ID" value="KAF2157165.1"/>
    <property type="molecule type" value="Genomic_DNA"/>
</dbReference>
<evidence type="ECO:0000313" key="3">
    <source>
        <dbReference type="Proteomes" id="UP000799439"/>
    </source>
</evidence>
<accession>A0A9P4JCJ8</accession>
<gene>
    <name evidence="2" type="ORF">K461DRAFT_264099</name>
</gene>
<dbReference type="Proteomes" id="UP000799439">
    <property type="component" value="Unassembled WGS sequence"/>
</dbReference>
<dbReference type="OrthoDB" id="3933971at2759"/>
<reference evidence="2" key="1">
    <citation type="journal article" date="2020" name="Stud. Mycol.">
        <title>101 Dothideomycetes genomes: a test case for predicting lifestyles and emergence of pathogens.</title>
        <authorList>
            <person name="Haridas S."/>
            <person name="Albert R."/>
            <person name="Binder M."/>
            <person name="Bloem J."/>
            <person name="Labutti K."/>
            <person name="Salamov A."/>
            <person name="Andreopoulos B."/>
            <person name="Baker S."/>
            <person name="Barry K."/>
            <person name="Bills G."/>
            <person name="Bluhm B."/>
            <person name="Cannon C."/>
            <person name="Castanera R."/>
            <person name="Culley D."/>
            <person name="Daum C."/>
            <person name="Ezra D."/>
            <person name="Gonzalez J."/>
            <person name="Henrissat B."/>
            <person name="Kuo A."/>
            <person name="Liang C."/>
            <person name="Lipzen A."/>
            <person name="Lutzoni F."/>
            <person name="Magnuson J."/>
            <person name="Mondo S."/>
            <person name="Nolan M."/>
            <person name="Ohm R."/>
            <person name="Pangilinan J."/>
            <person name="Park H.-J."/>
            <person name="Ramirez L."/>
            <person name="Alfaro M."/>
            <person name="Sun H."/>
            <person name="Tritt A."/>
            <person name="Yoshinaga Y."/>
            <person name="Zwiers L.-H."/>
            <person name="Turgeon B."/>
            <person name="Goodwin S."/>
            <person name="Spatafora J."/>
            <person name="Crous P."/>
            <person name="Grigoriev I."/>
        </authorList>
    </citation>
    <scope>NUCLEOTIDE SEQUENCE</scope>
    <source>
        <strain evidence="2">CBS 260.36</strain>
    </source>
</reference>
<keyword evidence="3" id="KW-1185">Reference proteome</keyword>
<proteinExistence type="predicted"/>
<name>A0A9P4JCJ8_9PEZI</name>
<feature type="region of interest" description="Disordered" evidence="1">
    <location>
        <begin position="36"/>
        <end position="58"/>
    </location>
</feature>
<evidence type="ECO:0000256" key="1">
    <source>
        <dbReference type="SAM" id="MobiDB-lite"/>
    </source>
</evidence>
<dbReference type="AlphaFoldDB" id="A0A9P4JCJ8"/>
<evidence type="ECO:0000313" key="2">
    <source>
        <dbReference type="EMBL" id="KAF2157165.1"/>
    </source>
</evidence>
<organism evidence="2 3">
    <name type="scientific">Myriangium duriaei CBS 260.36</name>
    <dbReference type="NCBI Taxonomy" id="1168546"/>
    <lineage>
        <taxon>Eukaryota</taxon>
        <taxon>Fungi</taxon>
        <taxon>Dikarya</taxon>
        <taxon>Ascomycota</taxon>
        <taxon>Pezizomycotina</taxon>
        <taxon>Dothideomycetes</taxon>
        <taxon>Dothideomycetidae</taxon>
        <taxon>Myriangiales</taxon>
        <taxon>Myriangiaceae</taxon>
        <taxon>Myriangium</taxon>
    </lineage>
</organism>
<comment type="caution">
    <text evidence="2">The sequence shown here is derived from an EMBL/GenBank/DDBJ whole genome shotgun (WGS) entry which is preliminary data.</text>
</comment>
<protein>
    <submittedName>
        <fullName evidence="2">Uncharacterized protein</fullName>
    </submittedName>
</protein>